<evidence type="ECO:0000313" key="2">
    <source>
        <dbReference type="Proteomes" id="UP000000724"/>
    </source>
</evidence>
<dbReference type="EMBL" id="AM920429">
    <property type="protein sequence ID" value="CAP74185.1"/>
    <property type="molecule type" value="Genomic_DNA"/>
</dbReference>
<dbReference type="Proteomes" id="UP000000724">
    <property type="component" value="Contig Pc00c14"/>
</dbReference>
<gene>
    <name evidence="1" type="ORF">Pc14g00440</name>
    <name evidence="1" type="ORF">PCH_Pc14g00440</name>
</gene>
<proteinExistence type="predicted"/>
<dbReference type="VEuPathDB" id="FungiDB:PCH_Pc14g00440"/>
<protein>
    <submittedName>
        <fullName evidence="1">Uncharacterized protein</fullName>
    </submittedName>
</protein>
<accession>B6H5L3</accession>
<dbReference type="OrthoDB" id="4369389at2759"/>
<dbReference type="AlphaFoldDB" id="B6H5L3"/>
<evidence type="ECO:0000313" key="1">
    <source>
        <dbReference type="EMBL" id="CAP74185.1"/>
    </source>
</evidence>
<keyword evidence="2" id="KW-1185">Reference proteome</keyword>
<name>B6H5L3_PENRW</name>
<sequence>MSKDHLDVLKESQWEIHRKFPIPEHILVPSTEVENKTFSKFPWLSSCYQRGDTLFRAQLDEVPYVGCESYVRGCDIFVNPWIIPELQSTIQLAQNMVGKRKSSYLNRLPLEISLLVAEIICPIIYTQSDVQKIRNMLSVLALNLPDAFWRSRLQSKRDLFFEVDLLD</sequence>
<reference evidence="1 2" key="1">
    <citation type="journal article" date="2008" name="Nat. Biotechnol.">
        <title>Genome sequencing and analysis of the filamentous fungus Penicillium chrysogenum.</title>
        <authorList>
            <person name="van den Berg M.A."/>
            <person name="Albang R."/>
            <person name="Albermann K."/>
            <person name="Badger J.H."/>
            <person name="Daran J.-M."/>
            <person name="Driessen A.J.M."/>
            <person name="Garcia-Estrada C."/>
            <person name="Fedorova N.D."/>
            <person name="Harris D.M."/>
            <person name="Heijne W.H.M."/>
            <person name="Joardar V.S."/>
            <person name="Kiel J.A.K.W."/>
            <person name="Kovalchuk A."/>
            <person name="Martin J.F."/>
            <person name="Nierman W.C."/>
            <person name="Nijland J.G."/>
            <person name="Pronk J.T."/>
            <person name="Roubos J.A."/>
            <person name="van der Klei I.J."/>
            <person name="van Peij N.N.M.E."/>
            <person name="Veenhuis M."/>
            <person name="von Doehren H."/>
            <person name="Wagner C."/>
            <person name="Wortman J.R."/>
            <person name="Bovenberg R.A.L."/>
        </authorList>
    </citation>
    <scope>NUCLEOTIDE SEQUENCE [LARGE SCALE GENOMIC DNA]</scope>
    <source>
        <strain evidence="2">ATCC 28089 / DSM 1075 / NRRL 1951 / Wisconsin 54-1255</strain>
    </source>
</reference>
<organism evidence="1 2">
    <name type="scientific">Penicillium rubens (strain ATCC 28089 / DSM 1075 / NRRL 1951 / Wisconsin 54-1255)</name>
    <name type="common">Penicillium chrysogenum</name>
    <dbReference type="NCBI Taxonomy" id="500485"/>
    <lineage>
        <taxon>Eukaryota</taxon>
        <taxon>Fungi</taxon>
        <taxon>Dikarya</taxon>
        <taxon>Ascomycota</taxon>
        <taxon>Pezizomycotina</taxon>
        <taxon>Eurotiomycetes</taxon>
        <taxon>Eurotiomycetidae</taxon>
        <taxon>Eurotiales</taxon>
        <taxon>Aspergillaceae</taxon>
        <taxon>Penicillium</taxon>
        <taxon>Penicillium chrysogenum species complex</taxon>
    </lineage>
</organism>
<dbReference type="HOGENOM" id="CLU_1595095_0_0_1"/>